<evidence type="ECO:0000313" key="3">
    <source>
        <dbReference type="Proteomes" id="UP000784294"/>
    </source>
</evidence>
<proteinExistence type="predicted"/>
<evidence type="ECO:0000256" key="1">
    <source>
        <dbReference type="SAM" id="MobiDB-lite"/>
    </source>
</evidence>
<dbReference type="EMBL" id="CAAALY010032016">
    <property type="protein sequence ID" value="VEL17300.1"/>
    <property type="molecule type" value="Genomic_DNA"/>
</dbReference>
<name>A0A3S5BA32_9PLAT</name>
<sequence>MITQSYVNTLLIIAYPPTVSDRPAATKKLRSNANAPRADDFTGISADQSASNLVSSHTKEAAATNAEETETTKSNFAVGDDHKLIQDFVLLDLGEPDGSKSFDGREETASRLSVNEDVAETRPFDFDLLGGNYFFTDVASAGEEKVSLLVHQS</sequence>
<accession>A0A3S5BA32</accession>
<keyword evidence="3" id="KW-1185">Reference proteome</keyword>
<organism evidence="2 3">
    <name type="scientific">Protopolystoma xenopodis</name>
    <dbReference type="NCBI Taxonomy" id="117903"/>
    <lineage>
        <taxon>Eukaryota</taxon>
        <taxon>Metazoa</taxon>
        <taxon>Spiralia</taxon>
        <taxon>Lophotrochozoa</taxon>
        <taxon>Platyhelminthes</taxon>
        <taxon>Monogenea</taxon>
        <taxon>Polyopisthocotylea</taxon>
        <taxon>Polystomatidea</taxon>
        <taxon>Polystomatidae</taxon>
        <taxon>Protopolystoma</taxon>
    </lineage>
</organism>
<feature type="region of interest" description="Disordered" evidence="1">
    <location>
        <begin position="52"/>
        <end position="75"/>
    </location>
</feature>
<protein>
    <submittedName>
        <fullName evidence="2">Uncharacterized protein</fullName>
    </submittedName>
</protein>
<comment type="caution">
    <text evidence="2">The sequence shown here is derived from an EMBL/GenBank/DDBJ whole genome shotgun (WGS) entry which is preliminary data.</text>
</comment>
<dbReference type="AlphaFoldDB" id="A0A3S5BA32"/>
<gene>
    <name evidence="2" type="ORF">PXEA_LOCUS10740</name>
</gene>
<evidence type="ECO:0000313" key="2">
    <source>
        <dbReference type="EMBL" id="VEL17300.1"/>
    </source>
</evidence>
<reference evidence="2" key="1">
    <citation type="submission" date="2018-11" db="EMBL/GenBank/DDBJ databases">
        <authorList>
            <consortium name="Pathogen Informatics"/>
        </authorList>
    </citation>
    <scope>NUCLEOTIDE SEQUENCE</scope>
</reference>
<dbReference type="Proteomes" id="UP000784294">
    <property type="component" value="Unassembled WGS sequence"/>
</dbReference>